<feature type="transmembrane region" description="Helical" evidence="6">
    <location>
        <begin position="103"/>
        <end position="121"/>
    </location>
</feature>
<evidence type="ECO:0008006" key="9">
    <source>
        <dbReference type="Google" id="ProtNLM"/>
    </source>
</evidence>
<dbReference type="InterPro" id="IPR036259">
    <property type="entry name" value="MFS_trans_sf"/>
</dbReference>
<dbReference type="SUPFAM" id="SSF103473">
    <property type="entry name" value="MFS general substrate transporter"/>
    <property type="match status" value="1"/>
</dbReference>
<dbReference type="Proteomes" id="UP000076842">
    <property type="component" value="Unassembled WGS sequence"/>
</dbReference>
<keyword evidence="8" id="KW-1185">Reference proteome</keyword>
<feature type="transmembrane region" description="Helical" evidence="6">
    <location>
        <begin position="186"/>
        <end position="208"/>
    </location>
</feature>
<keyword evidence="4 6" id="KW-1133">Transmembrane helix</keyword>
<protein>
    <recommendedName>
        <fullName evidence="9">MFS general substrate transporter</fullName>
    </recommendedName>
</protein>
<sequence length="607" mass="66094">MVALGGLSLTAEEADNERQWAGHASVKGPKWARMFLLTVCLLGLQMTWSIEMSYAFPYLLTMGVSKALMSLVLVAGPLSGLVVQPLIGVFADRSKSRWGRRRPFMLAGCMISIGSLLLLGFTRNFASLLVDATSNLGQSITICLATLSIYLLDFSINAVQAMDRALLVDTLPATEQELGNAWAARLMGLGGLLGFFTGYMDLVTWFPFLGRTQLQVLVIIGSVILLGTHILTSLCVTERVLIQDDKTSGSGFLASMRDIWSNMRTLPPKIRQICVIQFFNWIAWFPILFYSSEWVGEIYTRSQVVEGRSAMDPAVVSEAMRIGSEALFWQSTVVLTSIVLLPILVGFAEGTLLRRGSASHRRNWSDSWLSSRLLRIFSLPYLWAVCHLLFAVMMFLTLFIDSVWGASCIMAVLGIPSAVNNWAPFSLLGEVIQSEAPLAGEEYALEEQTAASTAAEDAERAVLIASTDDDDMADTYSLPLFRSTKVYRVNDPGKDAEQGGTHVLHVDLDASQDEIPHKEGNNLSEKAGIILGIHNIFVVIPQFLVNGLSALVFALLAPRPMGIHDSTADSLGASANATLPSIGATSPAPVRDIDSIGVVLRYVTLCC</sequence>
<evidence type="ECO:0000256" key="3">
    <source>
        <dbReference type="ARBA" id="ARBA00022692"/>
    </source>
</evidence>
<evidence type="ECO:0000256" key="2">
    <source>
        <dbReference type="ARBA" id="ARBA00022448"/>
    </source>
</evidence>
<evidence type="ECO:0000256" key="6">
    <source>
        <dbReference type="SAM" id="Phobius"/>
    </source>
</evidence>
<reference evidence="7 8" key="1">
    <citation type="journal article" date="2016" name="Mol. Biol. Evol.">
        <title>Comparative Genomics of Early-Diverging Mushroom-Forming Fungi Provides Insights into the Origins of Lignocellulose Decay Capabilities.</title>
        <authorList>
            <person name="Nagy L.G."/>
            <person name="Riley R."/>
            <person name="Tritt A."/>
            <person name="Adam C."/>
            <person name="Daum C."/>
            <person name="Floudas D."/>
            <person name="Sun H."/>
            <person name="Yadav J.S."/>
            <person name="Pangilinan J."/>
            <person name="Larsson K.H."/>
            <person name="Matsuura K."/>
            <person name="Barry K."/>
            <person name="Labutti K."/>
            <person name="Kuo R."/>
            <person name="Ohm R.A."/>
            <person name="Bhattacharya S.S."/>
            <person name="Shirouzu T."/>
            <person name="Yoshinaga Y."/>
            <person name="Martin F.M."/>
            <person name="Grigoriev I.V."/>
            <person name="Hibbett D.S."/>
        </authorList>
    </citation>
    <scope>NUCLEOTIDE SEQUENCE [LARGE SCALE GENOMIC DNA]</scope>
    <source>
        <strain evidence="7 8">HHB12733</strain>
    </source>
</reference>
<dbReference type="Gene3D" id="1.20.1250.20">
    <property type="entry name" value="MFS general substrate transporter like domains"/>
    <property type="match status" value="1"/>
</dbReference>
<dbReference type="EMBL" id="KV423942">
    <property type="protein sequence ID" value="KZT59273.1"/>
    <property type="molecule type" value="Genomic_DNA"/>
</dbReference>
<keyword evidence="5 6" id="KW-0472">Membrane</keyword>
<proteinExistence type="predicted"/>
<evidence type="ECO:0000256" key="5">
    <source>
        <dbReference type="ARBA" id="ARBA00023136"/>
    </source>
</evidence>
<feature type="transmembrane region" description="Helical" evidence="6">
    <location>
        <begin position="273"/>
        <end position="291"/>
    </location>
</feature>
<organism evidence="7 8">
    <name type="scientific">Calocera cornea HHB12733</name>
    <dbReference type="NCBI Taxonomy" id="1353952"/>
    <lineage>
        <taxon>Eukaryota</taxon>
        <taxon>Fungi</taxon>
        <taxon>Dikarya</taxon>
        <taxon>Basidiomycota</taxon>
        <taxon>Agaricomycotina</taxon>
        <taxon>Dacrymycetes</taxon>
        <taxon>Dacrymycetales</taxon>
        <taxon>Dacrymycetaceae</taxon>
        <taxon>Calocera</taxon>
    </lineage>
</organism>
<dbReference type="Pfam" id="PF13347">
    <property type="entry name" value="MFS_2"/>
    <property type="match status" value="1"/>
</dbReference>
<evidence type="ECO:0000313" key="8">
    <source>
        <dbReference type="Proteomes" id="UP000076842"/>
    </source>
</evidence>
<feature type="transmembrane region" description="Helical" evidence="6">
    <location>
        <begin position="68"/>
        <end position="91"/>
    </location>
</feature>
<feature type="transmembrane region" description="Helical" evidence="6">
    <location>
        <begin position="402"/>
        <end position="423"/>
    </location>
</feature>
<accession>A0A165HGJ6</accession>
<feature type="transmembrane region" description="Helical" evidence="6">
    <location>
        <begin position="536"/>
        <end position="557"/>
    </location>
</feature>
<dbReference type="GO" id="GO:0008506">
    <property type="term" value="F:sucrose:proton symporter activity"/>
    <property type="evidence" value="ECO:0007669"/>
    <property type="project" value="TreeGrafter"/>
</dbReference>
<feature type="transmembrane region" description="Helical" evidence="6">
    <location>
        <begin position="214"/>
        <end position="236"/>
    </location>
</feature>
<dbReference type="FunCoup" id="A0A165HGJ6">
    <property type="interactions" value="58"/>
</dbReference>
<dbReference type="OrthoDB" id="28755at2759"/>
<dbReference type="PANTHER" id="PTHR19432:SF91">
    <property type="entry name" value="GENERAL ALPHA-GLUCOSIDE PERMEASE"/>
    <property type="match status" value="1"/>
</dbReference>
<keyword evidence="3 6" id="KW-0812">Transmembrane</keyword>
<comment type="subcellular location">
    <subcellularLocation>
        <location evidence="1">Membrane</location>
        <topology evidence="1">Multi-pass membrane protein</topology>
    </subcellularLocation>
</comment>
<dbReference type="PANTHER" id="PTHR19432">
    <property type="entry name" value="SUGAR TRANSPORTER"/>
    <property type="match status" value="1"/>
</dbReference>
<dbReference type="InParanoid" id="A0A165HGJ6"/>
<evidence type="ECO:0000313" key="7">
    <source>
        <dbReference type="EMBL" id="KZT59273.1"/>
    </source>
</evidence>
<dbReference type="AlphaFoldDB" id="A0A165HGJ6"/>
<evidence type="ECO:0000256" key="4">
    <source>
        <dbReference type="ARBA" id="ARBA00022989"/>
    </source>
</evidence>
<feature type="transmembrane region" description="Helical" evidence="6">
    <location>
        <begin position="373"/>
        <end position="396"/>
    </location>
</feature>
<feature type="transmembrane region" description="Helical" evidence="6">
    <location>
        <begin position="35"/>
        <end position="56"/>
    </location>
</feature>
<feature type="transmembrane region" description="Helical" evidence="6">
    <location>
        <begin position="327"/>
        <end position="352"/>
    </location>
</feature>
<dbReference type="GO" id="GO:0005886">
    <property type="term" value="C:plasma membrane"/>
    <property type="evidence" value="ECO:0007669"/>
    <property type="project" value="TreeGrafter"/>
</dbReference>
<name>A0A165HGJ6_9BASI</name>
<evidence type="ECO:0000256" key="1">
    <source>
        <dbReference type="ARBA" id="ARBA00004141"/>
    </source>
</evidence>
<keyword evidence="2" id="KW-0813">Transport</keyword>
<feature type="transmembrane region" description="Helical" evidence="6">
    <location>
        <begin position="136"/>
        <end position="156"/>
    </location>
</feature>
<gene>
    <name evidence="7" type="ORF">CALCODRAFT_431195</name>
</gene>